<dbReference type="AlphaFoldDB" id="A0A833YWS4"/>
<name>A0A833YWS4_9CHIR</name>
<evidence type="ECO:0000313" key="1">
    <source>
        <dbReference type="EMBL" id="KAF6081947.1"/>
    </source>
</evidence>
<accession>A0A833YWS4</accession>
<gene>
    <name evidence="1" type="ORF">HJG60_008923</name>
</gene>
<evidence type="ECO:0000313" key="2">
    <source>
        <dbReference type="Proteomes" id="UP000664940"/>
    </source>
</evidence>
<organism evidence="1 2">
    <name type="scientific">Phyllostomus discolor</name>
    <name type="common">pale spear-nosed bat</name>
    <dbReference type="NCBI Taxonomy" id="89673"/>
    <lineage>
        <taxon>Eukaryota</taxon>
        <taxon>Metazoa</taxon>
        <taxon>Chordata</taxon>
        <taxon>Craniata</taxon>
        <taxon>Vertebrata</taxon>
        <taxon>Euteleostomi</taxon>
        <taxon>Mammalia</taxon>
        <taxon>Eutheria</taxon>
        <taxon>Laurasiatheria</taxon>
        <taxon>Chiroptera</taxon>
        <taxon>Yangochiroptera</taxon>
        <taxon>Phyllostomidae</taxon>
        <taxon>Phyllostominae</taxon>
        <taxon>Phyllostomus</taxon>
    </lineage>
</organism>
<sequence>MRRSWPCRSKKLRETAHLEYWRAAAEIFNRVFNSLLLISPVPPGPIRNSVTSQGLDVALYTQLGTCLLHSSFLSGISLNSKECARNSKLLTLPTSKSSDFSASPLPRQMRERLGQKVTRMQIGSTAAPVFPVALTSRPALPAVGCSPSAVK</sequence>
<dbReference type="EMBL" id="JABVXQ010000013">
    <property type="protein sequence ID" value="KAF6081947.1"/>
    <property type="molecule type" value="Genomic_DNA"/>
</dbReference>
<reference evidence="1 2" key="1">
    <citation type="journal article" date="2020" name="Nature">
        <title>Six reference-quality genomes reveal evolution of bat adaptations.</title>
        <authorList>
            <person name="Jebb D."/>
            <person name="Huang Z."/>
            <person name="Pippel M."/>
            <person name="Hughes G.M."/>
            <person name="Lavrichenko K."/>
            <person name="Devanna P."/>
            <person name="Winkler S."/>
            <person name="Jermiin L.S."/>
            <person name="Skirmuntt E.C."/>
            <person name="Katzourakis A."/>
            <person name="Burkitt-Gray L."/>
            <person name="Ray D.A."/>
            <person name="Sullivan K.A.M."/>
            <person name="Roscito J.G."/>
            <person name="Kirilenko B.M."/>
            <person name="Davalos L.M."/>
            <person name="Corthals A.P."/>
            <person name="Power M.L."/>
            <person name="Jones G."/>
            <person name="Ransome R.D."/>
            <person name="Dechmann D.K.N."/>
            <person name="Locatelli A.G."/>
            <person name="Puechmaille S.J."/>
            <person name="Fedrigo O."/>
            <person name="Jarvis E.D."/>
            <person name="Hiller M."/>
            <person name="Vernes S.C."/>
            <person name="Myers E.W."/>
            <person name="Teeling E.C."/>
        </authorList>
    </citation>
    <scope>NUCLEOTIDE SEQUENCE [LARGE SCALE GENOMIC DNA]</scope>
    <source>
        <strain evidence="1">Bat1K_MPI-CBG_1</strain>
    </source>
</reference>
<comment type="caution">
    <text evidence="1">The sequence shown here is derived from an EMBL/GenBank/DDBJ whole genome shotgun (WGS) entry which is preliminary data.</text>
</comment>
<protein>
    <submittedName>
        <fullName evidence="1">Uncharacterized protein</fullName>
    </submittedName>
</protein>
<dbReference type="Proteomes" id="UP000664940">
    <property type="component" value="Unassembled WGS sequence"/>
</dbReference>
<proteinExistence type="predicted"/>